<proteinExistence type="predicted"/>
<evidence type="ECO:0000256" key="2">
    <source>
        <dbReference type="ARBA" id="ARBA00022525"/>
    </source>
</evidence>
<keyword evidence="2" id="KW-0964">Secreted</keyword>
<dbReference type="PROSITE" id="PS51257">
    <property type="entry name" value="PROKAR_LIPOPROTEIN"/>
    <property type="match status" value="1"/>
</dbReference>
<keyword evidence="3" id="KW-0732">Signal</keyword>
<accession>A0A172Z4B9</accession>
<dbReference type="InterPro" id="IPR017996">
    <property type="entry name" value="MRJP/yellow-related"/>
</dbReference>
<gene>
    <name evidence="4" type="ORF">A7J50_3977</name>
</gene>
<evidence type="ECO:0000313" key="4">
    <source>
        <dbReference type="EMBL" id="ANF87340.1"/>
    </source>
</evidence>
<dbReference type="Pfam" id="PF03022">
    <property type="entry name" value="MRJP"/>
    <property type="match status" value="1"/>
</dbReference>
<name>A0A172Z4B9_9PSED</name>
<dbReference type="Gene3D" id="2.120.10.30">
    <property type="entry name" value="TolB, C-terminal domain"/>
    <property type="match status" value="1"/>
</dbReference>
<evidence type="ECO:0008006" key="6">
    <source>
        <dbReference type="Google" id="ProtNLM"/>
    </source>
</evidence>
<protein>
    <recommendedName>
        <fullName evidence="6">Major royal jelly protein</fullName>
    </recommendedName>
</protein>
<dbReference type="EMBL" id="CP015600">
    <property type="protein sequence ID" value="ANF87340.1"/>
    <property type="molecule type" value="Genomic_DNA"/>
</dbReference>
<dbReference type="Proteomes" id="UP000077829">
    <property type="component" value="Chromosome"/>
</dbReference>
<dbReference type="PANTHER" id="PTHR10009:SF18">
    <property type="entry name" value="PROTEIN YELLOW-LIKE PROTEIN"/>
    <property type="match status" value="1"/>
</dbReference>
<dbReference type="AlphaFoldDB" id="A0A172Z4B9"/>
<dbReference type="RefSeq" id="WP_082895931.1">
    <property type="nucleotide sequence ID" value="NZ_CP015600.1"/>
</dbReference>
<evidence type="ECO:0000313" key="5">
    <source>
        <dbReference type="Proteomes" id="UP000077829"/>
    </source>
</evidence>
<organism evidence="4 5">
    <name type="scientific">Pseudomonas antarctica</name>
    <dbReference type="NCBI Taxonomy" id="219572"/>
    <lineage>
        <taxon>Bacteria</taxon>
        <taxon>Pseudomonadati</taxon>
        <taxon>Pseudomonadota</taxon>
        <taxon>Gammaproteobacteria</taxon>
        <taxon>Pseudomonadales</taxon>
        <taxon>Pseudomonadaceae</taxon>
        <taxon>Pseudomonas</taxon>
    </lineage>
</organism>
<feature type="signal peptide" evidence="3">
    <location>
        <begin position="1"/>
        <end position="27"/>
    </location>
</feature>
<dbReference type="GO" id="GO:0005576">
    <property type="term" value="C:extracellular region"/>
    <property type="evidence" value="ECO:0007669"/>
    <property type="project" value="UniProtKB-SubCell"/>
</dbReference>
<dbReference type="InterPro" id="IPR011042">
    <property type="entry name" value="6-blade_b-propeller_TolB-like"/>
</dbReference>
<dbReference type="KEGG" id="panr:A7J50_3977"/>
<feature type="chain" id="PRO_5008005466" description="Major royal jelly protein" evidence="3">
    <location>
        <begin position="28"/>
        <end position="368"/>
    </location>
</feature>
<reference evidence="4 5" key="1">
    <citation type="submission" date="2016-05" db="EMBL/GenBank/DDBJ databases">
        <title>Complete genome sequence of Pseudomonas antarctica PAMC 27494.</title>
        <authorList>
            <person name="Lee J."/>
        </authorList>
    </citation>
    <scope>NUCLEOTIDE SEQUENCE [LARGE SCALE GENOMIC DNA]</scope>
    <source>
        <strain evidence="4 5">PAMC 27494</strain>
    </source>
</reference>
<dbReference type="PATRIC" id="fig|219572.3.peg.4091"/>
<evidence type="ECO:0000256" key="3">
    <source>
        <dbReference type="SAM" id="SignalP"/>
    </source>
</evidence>
<comment type="subcellular location">
    <subcellularLocation>
        <location evidence="1">Secreted</location>
    </subcellularLocation>
</comment>
<dbReference type="STRING" id="219572.A7J50_3977"/>
<evidence type="ECO:0000256" key="1">
    <source>
        <dbReference type="ARBA" id="ARBA00004613"/>
    </source>
</evidence>
<dbReference type="PANTHER" id="PTHR10009">
    <property type="entry name" value="PROTEIN YELLOW-RELATED"/>
    <property type="match status" value="1"/>
</dbReference>
<dbReference type="SUPFAM" id="SSF101898">
    <property type="entry name" value="NHL repeat"/>
    <property type="match status" value="1"/>
</dbReference>
<sequence length="368" mass="40473" precursor="true">MKKNFSSSYVGLISIAISLAAATSACATSKRPSLEVAVESNQQIWNAVVHVGNRTFMSGPRWTGSTGPQLNVIDKNGERGAFPNLEWNNWITGKDASHSFVNINALRLEGNKLWVVDTGSPDFGGNPVKAGAKLVCIDLVENRVVHTYYFPTNVAKPGSYVDDVRFHKGKAFLTDAGHGGIIVLDLESGISRRVLENHPSVTASTERNIVLSHKVVRLPNGSPLRVNSDPLEISQDGYWLYFGALQGPWYKVRTDDLVDTTLSPQRLAASVEPFADIPPTGGSVMDAKGNLYFSDLANDAFRVRHVDGTIETLIVDKRLHWVDAPFLDREGGLWLPTPQMDRTALFNNGKSQLQWPIRIYHLAPSTKP</sequence>